<protein>
    <submittedName>
        <fullName evidence="1">GrpB family protein</fullName>
    </submittedName>
</protein>
<proteinExistence type="predicted"/>
<dbReference type="AlphaFoldDB" id="A0A4P6P6M8"/>
<sequence length="180" mass="20249">MKKRSIDVVAYDAAWPTKFNEEKLLLTTALGELALSIEHIGSTAVKGLSAKPIIDILLEVSCLDALDERNSHLEALGYKVKGENGIEGRRYFQKGGNDRSHHIHAFLSGDNNLTRHRAFRDYLIAHPAISKQYAEVKKHAAKNCNNSSVLYMSLKNDFIQVHEPLAIAWQKNRQSKDIVK</sequence>
<dbReference type="EMBL" id="CP034759">
    <property type="protein sequence ID" value="QBG35082.1"/>
    <property type="molecule type" value="Genomic_DNA"/>
</dbReference>
<dbReference type="SUPFAM" id="SSF81301">
    <property type="entry name" value="Nucleotidyltransferase"/>
    <property type="match status" value="1"/>
</dbReference>
<gene>
    <name evidence="1" type="ORF">EMK97_04750</name>
</gene>
<accession>A0A4P6P6M8</accession>
<dbReference type="PANTHER" id="PTHR34822:SF1">
    <property type="entry name" value="GRPB FAMILY PROTEIN"/>
    <property type="match status" value="1"/>
</dbReference>
<dbReference type="Gene3D" id="3.30.460.10">
    <property type="entry name" value="Beta Polymerase, domain 2"/>
    <property type="match status" value="1"/>
</dbReference>
<reference evidence="1 2" key="1">
    <citation type="submission" date="2018-12" db="EMBL/GenBank/DDBJ databases">
        <title>Complete genome of Litorilituus sediminis.</title>
        <authorList>
            <person name="Liu A."/>
            <person name="Rong J."/>
        </authorList>
    </citation>
    <scope>NUCLEOTIDE SEQUENCE [LARGE SCALE GENOMIC DNA]</scope>
    <source>
        <strain evidence="1 2">JCM 17549</strain>
    </source>
</reference>
<dbReference type="OrthoDB" id="9799092at2"/>
<keyword evidence="2" id="KW-1185">Reference proteome</keyword>
<dbReference type="InterPro" id="IPR043519">
    <property type="entry name" value="NT_sf"/>
</dbReference>
<evidence type="ECO:0000313" key="2">
    <source>
        <dbReference type="Proteomes" id="UP000290244"/>
    </source>
</evidence>
<dbReference type="KEGG" id="lsd:EMK97_04750"/>
<evidence type="ECO:0000313" key="1">
    <source>
        <dbReference type="EMBL" id="QBG35082.1"/>
    </source>
</evidence>
<dbReference type="InterPro" id="IPR007344">
    <property type="entry name" value="GrpB/CoaE"/>
</dbReference>
<dbReference type="Proteomes" id="UP000290244">
    <property type="component" value="Chromosome"/>
</dbReference>
<dbReference type="RefSeq" id="WP_130599912.1">
    <property type="nucleotide sequence ID" value="NZ_CP034759.1"/>
</dbReference>
<name>A0A4P6P6M8_9GAMM</name>
<organism evidence="1 2">
    <name type="scientific">Litorilituus sediminis</name>
    <dbReference type="NCBI Taxonomy" id="718192"/>
    <lineage>
        <taxon>Bacteria</taxon>
        <taxon>Pseudomonadati</taxon>
        <taxon>Pseudomonadota</taxon>
        <taxon>Gammaproteobacteria</taxon>
        <taxon>Alteromonadales</taxon>
        <taxon>Colwelliaceae</taxon>
        <taxon>Litorilituus</taxon>
    </lineage>
</organism>
<dbReference type="PANTHER" id="PTHR34822">
    <property type="entry name" value="GRPB DOMAIN PROTEIN (AFU_ORTHOLOGUE AFUA_1G01530)"/>
    <property type="match status" value="1"/>
</dbReference>
<dbReference type="Pfam" id="PF04229">
    <property type="entry name" value="GrpB"/>
    <property type="match status" value="1"/>
</dbReference>